<feature type="compositionally biased region" description="Polar residues" evidence="1">
    <location>
        <begin position="87"/>
        <end position="100"/>
    </location>
</feature>
<organism evidence="2 3">
    <name type="scientific">Ilex paraguariensis</name>
    <name type="common">yerba mate</name>
    <dbReference type="NCBI Taxonomy" id="185542"/>
    <lineage>
        <taxon>Eukaryota</taxon>
        <taxon>Viridiplantae</taxon>
        <taxon>Streptophyta</taxon>
        <taxon>Embryophyta</taxon>
        <taxon>Tracheophyta</taxon>
        <taxon>Spermatophyta</taxon>
        <taxon>Magnoliopsida</taxon>
        <taxon>eudicotyledons</taxon>
        <taxon>Gunneridae</taxon>
        <taxon>Pentapetalae</taxon>
        <taxon>asterids</taxon>
        <taxon>campanulids</taxon>
        <taxon>Aquifoliales</taxon>
        <taxon>Aquifoliaceae</taxon>
        <taxon>Ilex</taxon>
    </lineage>
</organism>
<evidence type="ECO:0000313" key="3">
    <source>
        <dbReference type="Proteomes" id="UP001642360"/>
    </source>
</evidence>
<accession>A0ABC8SCQ7</accession>
<reference evidence="2 3" key="1">
    <citation type="submission" date="2024-02" db="EMBL/GenBank/DDBJ databases">
        <authorList>
            <person name="Vignale AGUSTIN F."/>
            <person name="Sosa J E."/>
            <person name="Modenutti C."/>
        </authorList>
    </citation>
    <scope>NUCLEOTIDE SEQUENCE [LARGE SCALE GENOMIC DNA]</scope>
</reference>
<evidence type="ECO:0000313" key="2">
    <source>
        <dbReference type="EMBL" id="CAK9152292.1"/>
    </source>
</evidence>
<feature type="compositionally biased region" description="Polar residues" evidence="1">
    <location>
        <begin position="46"/>
        <end position="59"/>
    </location>
</feature>
<gene>
    <name evidence="2" type="ORF">ILEXP_LOCUS20511</name>
</gene>
<feature type="region of interest" description="Disordered" evidence="1">
    <location>
        <begin position="39"/>
        <end position="105"/>
    </location>
</feature>
<sequence>MVTRGGTSCGPREGYVTIEMFEALQEQIQNLAQLVENELNDLSGGESDSSSKGRGSNQERAVRCNVRPQQWEDPIVENELNDLSGGESDSSSKGRGSNQERAVRCNVRPQQWEDPIVRALEWFKSPSLMEMEPDAFLNWMDSIKNYFDWKGMPKERKVELVGAKLKGPASTG</sequence>
<evidence type="ECO:0000256" key="1">
    <source>
        <dbReference type="SAM" id="MobiDB-lite"/>
    </source>
</evidence>
<dbReference type="AlphaFoldDB" id="A0ABC8SCQ7"/>
<dbReference type="Proteomes" id="UP001642360">
    <property type="component" value="Unassembled WGS sequence"/>
</dbReference>
<comment type="caution">
    <text evidence="2">The sequence shown here is derived from an EMBL/GenBank/DDBJ whole genome shotgun (WGS) entry which is preliminary data.</text>
</comment>
<proteinExistence type="predicted"/>
<keyword evidence="3" id="KW-1185">Reference proteome</keyword>
<dbReference type="EMBL" id="CAUOFW020002258">
    <property type="protein sequence ID" value="CAK9152292.1"/>
    <property type="molecule type" value="Genomic_DNA"/>
</dbReference>
<protein>
    <submittedName>
        <fullName evidence="2">Uncharacterized protein</fullName>
    </submittedName>
</protein>
<name>A0ABC8SCQ7_9AQUA</name>